<proteinExistence type="predicted"/>
<protein>
    <recommendedName>
        <fullName evidence="2">Aspartyl/asparaginy/proline hydroxylase domain-containing protein</fullName>
    </recommendedName>
</protein>
<accession>A0A382TB26</accession>
<dbReference type="AlphaFoldDB" id="A0A382TB26"/>
<organism evidence="1">
    <name type="scientific">marine metagenome</name>
    <dbReference type="NCBI Taxonomy" id="408172"/>
    <lineage>
        <taxon>unclassified sequences</taxon>
        <taxon>metagenomes</taxon>
        <taxon>ecological metagenomes</taxon>
    </lineage>
</organism>
<dbReference type="Gene3D" id="2.60.120.620">
    <property type="entry name" value="q2cbj1_9rhob like domain"/>
    <property type="match status" value="1"/>
</dbReference>
<name>A0A382TB26_9ZZZZ</name>
<evidence type="ECO:0000313" key="1">
    <source>
        <dbReference type="EMBL" id="SVD19256.1"/>
    </source>
</evidence>
<sequence>MSEERNDVLINVLNTIKETSEHAAGLIPEKEYGPTYKTNFHIRDLSDYNIFEPIVQILNQELEQYGTYFEFVNPPWYSEYGPHDWHEPHNHDMKEINIMQLGNAFKYSCIINLSMIGETAFLNPNYSSSENIVLRIPSDFGRTIFFPSN</sequence>
<gene>
    <name evidence="1" type="ORF">METZ01_LOCUS372110</name>
</gene>
<reference evidence="1" key="1">
    <citation type="submission" date="2018-05" db="EMBL/GenBank/DDBJ databases">
        <authorList>
            <person name="Lanie J.A."/>
            <person name="Ng W.-L."/>
            <person name="Kazmierczak K.M."/>
            <person name="Andrzejewski T.M."/>
            <person name="Davidsen T.M."/>
            <person name="Wayne K.J."/>
            <person name="Tettelin H."/>
            <person name="Glass J.I."/>
            <person name="Rusch D."/>
            <person name="Podicherti R."/>
            <person name="Tsui H.-C.T."/>
            <person name="Winkler M.E."/>
        </authorList>
    </citation>
    <scope>NUCLEOTIDE SEQUENCE</scope>
</reference>
<feature type="non-terminal residue" evidence="1">
    <location>
        <position position="149"/>
    </location>
</feature>
<evidence type="ECO:0008006" key="2">
    <source>
        <dbReference type="Google" id="ProtNLM"/>
    </source>
</evidence>
<dbReference type="EMBL" id="UINC01135234">
    <property type="protein sequence ID" value="SVD19256.1"/>
    <property type="molecule type" value="Genomic_DNA"/>
</dbReference>